<gene>
    <name evidence="1" type="ORF">MKW98_011301</name>
</gene>
<accession>A0AAD4SV22</accession>
<dbReference type="AlphaFoldDB" id="A0AAD4SV22"/>
<feature type="non-terminal residue" evidence="1">
    <location>
        <position position="1"/>
    </location>
</feature>
<reference evidence="1" key="1">
    <citation type="submission" date="2022-04" db="EMBL/GenBank/DDBJ databases">
        <title>A functionally conserved STORR gene fusion in Papaver species that diverged 16.8 million years ago.</title>
        <authorList>
            <person name="Catania T."/>
        </authorList>
    </citation>
    <scope>NUCLEOTIDE SEQUENCE</scope>
    <source>
        <strain evidence="1">S-188037</strain>
    </source>
</reference>
<dbReference type="Proteomes" id="UP001202328">
    <property type="component" value="Unassembled WGS sequence"/>
</dbReference>
<keyword evidence="2" id="KW-1185">Reference proteome</keyword>
<organism evidence="1 2">
    <name type="scientific">Papaver atlanticum</name>
    <dbReference type="NCBI Taxonomy" id="357466"/>
    <lineage>
        <taxon>Eukaryota</taxon>
        <taxon>Viridiplantae</taxon>
        <taxon>Streptophyta</taxon>
        <taxon>Embryophyta</taxon>
        <taxon>Tracheophyta</taxon>
        <taxon>Spermatophyta</taxon>
        <taxon>Magnoliopsida</taxon>
        <taxon>Ranunculales</taxon>
        <taxon>Papaveraceae</taxon>
        <taxon>Papaveroideae</taxon>
        <taxon>Papaver</taxon>
    </lineage>
</organism>
<dbReference type="EMBL" id="JAJJMB010008429">
    <property type="protein sequence ID" value="KAI3923671.1"/>
    <property type="molecule type" value="Genomic_DNA"/>
</dbReference>
<sequence>DEAFHMDVNVVDEANVQVIVLGSTLKELLFDDLVDSQAIQFYTLRRRVKAALDHKTEDPKYNKCAYLDPVAW</sequence>
<protein>
    <submittedName>
        <fullName evidence="1">Uncharacterized protein</fullName>
    </submittedName>
</protein>
<proteinExistence type="predicted"/>
<comment type="caution">
    <text evidence="1">The sequence shown here is derived from an EMBL/GenBank/DDBJ whole genome shotgun (WGS) entry which is preliminary data.</text>
</comment>
<name>A0AAD4SV22_9MAGN</name>
<evidence type="ECO:0000313" key="1">
    <source>
        <dbReference type="EMBL" id="KAI3923671.1"/>
    </source>
</evidence>
<feature type="non-terminal residue" evidence="1">
    <location>
        <position position="72"/>
    </location>
</feature>
<evidence type="ECO:0000313" key="2">
    <source>
        <dbReference type="Proteomes" id="UP001202328"/>
    </source>
</evidence>